<dbReference type="GO" id="GO:0016787">
    <property type="term" value="F:hydrolase activity"/>
    <property type="evidence" value="ECO:0007669"/>
    <property type="project" value="UniProtKB-KW"/>
</dbReference>
<dbReference type="InterPro" id="IPR014016">
    <property type="entry name" value="UvrD-like_ATP-bd"/>
</dbReference>
<proteinExistence type="predicted"/>
<evidence type="ECO:0000256" key="2">
    <source>
        <dbReference type="ARBA" id="ARBA00022801"/>
    </source>
</evidence>
<dbReference type="SUPFAM" id="SSF52540">
    <property type="entry name" value="P-loop containing nucleoside triphosphate hydrolases"/>
    <property type="match status" value="1"/>
</dbReference>
<dbReference type="GO" id="GO:0000725">
    <property type="term" value="P:recombinational repair"/>
    <property type="evidence" value="ECO:0007669"/>
    <property type="project" value="TreeGrafter"/>
</dbReference>
<dbReference type="InterPro" id="IPR027417">
    <property type="entry name" value="P-loop_NTPase"/>
</dbReference>
<evidence type="ECO:0000256" key="1">
    <source>
        <dbReference type="ARBA" id="ARBA00022741"/>
    </source>
</evidence>
<dbReference type="EC" id="3.6.4.12" evidence="7"/>
<keyword evidence="3 7" id="KW-0347">Helicase</keyword>
<dbReference type="Pfam" id="PF00580">
    <property type="entry name" value="UvrD-helicase"/>
    <property type="match status" value="1"/>
</dbReference>
<keyword evidence="5" id="KW-1133">Transmembrane helix</keyword>
<dbReference type="GO" id="GO:0005829">
    <property type="term" value="C:cytosol"/>
    <property type="evidence" value="ECO:0007669"/>
    <property type="project" value="TreeGrafter"/>
</dbReference>
<evidence type="ECO:0000259" key="6">
    <source>
        <dbReference type="Pfam" id="PF00580"/>
    </source>
</evidence>
<dbReference type="PANTHER" id="PTHR11070:SF63">
    <property type="entry name" value="DNA HELICASE IV"/>
    <property type="match status" value="1"/>
</dbReference>
<gene>
    <name evidence="7" type="primary">yjcD_2</name>
    <name evidence="7" type="ORF">SAMEA4873563_04715</name>
</gene>
<evidence type="ECO:0000256" key="4">
    <source>
        <dbReference type="ARBA" id="ARBA00022840"/>
    </source>
</evidence>
<keyword evidence="1" id="KW-0547">Nucleotide-binding</keyword>
<keyword evidence="5" id="KW-0812">Transmembrane</keyword>
<dbReference type="AlphaFoldDB" id="A0A486VY21"/>
<keyword evidence="4" id="KW-0067">ATP-binding</keyword>
<keyword evidence="2 7" id="KW-0378">Hydrolase</keyword>
<organism evidence="7">
    <name type="scientific">Klebsiella pneumoniae</name>
    <dbReference type="NCBI Taxonomy" id="573"/>
    <lineage>
        <taxon>Bacteria</taxon>
        <taxon>Pseudomonadati</taxon>
        <taxon>Pseudomonadota</taxon>
        <taxon>Gammaproteobacteria</taxon>
        <taxon>Enterobacterales</taxon>
        <taxon>Enterobacteriaceae</taxon>
        <taxon>Klebsiella/Raoultella group</taxon>
        <taxon>Klebsiella</taxon>
        <taxon>Klebsiella pneumoniae complex</taxon>
    </lineage>
</organism>
<evidence type="ECO:0000256" key="5">
    <source>
        <dbReference type="SAM" id="Phobius"/>
    </source>
</evidence>
<name>A0A486VY21_KLEPN</name>
<evidence type="ECO:0000313" key="7">
    <source>
        <dbReference type="EMBL" id="VGM56132.1"/>
    </source>
</evidence>
<dbReference type="PANTHER" id="PTHR11070">
    <property type="entry name" value="UVRD / RECB / PCRA DNA HELICASE FAMILY MEMBER"/>
    <property type="match status" value="1"/>
</dbReference>
<protein>
    <submittedName>
        <fullName evidence="7">ATP-dependent DNA helicase yjcD</fullName>
        <ecNumber evidence="7">3.6.4.12</ecNumber>
    </submittedName>
</protein>
<dbReference type="GO" id="GO:0043138">
    <property type="term" value="F:3'-5' DNA helicase activity"/>
    <property type="evidence" value="ECO:0007669"/>
    <property type="project" value="TreeGrafter"/>
</dbReference>
<dbReference type="GO" id="GO:0005524">
    <property type="term" value="F:ATP binding"/>
    <property type="evidence" value="ECO:0007669"/>
    <property type="project" value="UniProtKB-KW"/>
</dbReference>
<accession>A0A486VY21</accession>
<dbReference type="EMBL" id="CAAHDH010000008">
    <property type="protein sequence ID" value="VGM56132.1"/>
    <property type="molecule type" value="Genomic_DNA"/>
</dbReference>
<sequence length="360" mass="41383">MKLTDRIFVKFFYKKIKIIIQRSYKKGYSQGKDKGYRKGHDDGVLKYHIRREIDTFSMSAIDNSIYGPENIGVTRELEQLMIEKVRVATKAGIISSPSPSQWEMIFSDHPATCVVAGAGSGKSTTLILRVVFMHFYLKIPLNKITVISFTKKSCEELSEKLNKVFTFWDEGYDKESVNSLVSTFHSLIYRFSLNSMPGISVFDFLGEHKNENESALEISLGKKNNEQIDILKSVYTELYNNNKEFKICIDKLVDFSITSSSSSDEKEQRSWLINYAAERDLALTKKINDLWSKDGKWPIEGIVPGPVKCFHVNGNIFYANGYVEHNKMPVFYQVILGVRNYLMGMTLLILMKPIPRKKYF</sequence>
<feature type="transmembrane region" description="Helical" evidence="5">
    <location>
        <begin position="330"/>
        <end position="350"/>
    </location>
</feature>
<reference evidence="7" key="1">
    <citation type="submission" date="2019-03" db="EMBL/GenBank/DDBJ databases">
        <authorList>
            <consortium name="Pathogen Informatics"/>
        </authorList>
    </citation>
    <scope>NUCLEOTIDE SEQUENCE</scope>
    <source>
        <strain evidence="7">5012STDY7626362</strain>
    </source>
</reference>
<evidence type="ECO:0000256" key="3">
    <source>
        <dbReference type="ARBA" id="ARBA00022806"/>
    </source>
</evidence>
<dbReference type="InterPro" id="IPR000212">
    <property type="entry name" value="DNA_helicase_UvrD/REP"/>
</dbReference>
<feature type="domain" description="UvrD-like helicase ATP-binding" evidence="6">
    <location>
        <begin position="99"/>
        <end position="220"/>
    </location>
</feature>
<keyword evidence="5" id="KW-0472">Membrane</keyword>
<dbReference type="Gene3D" id="3.40.50.300">
    <property type="entry name" value="P-loop containing nucleotide triphosphate hydrolases"/>
    <property type="match status" value="1"/>
</dbReference>
<dbReference type="GO" id="GO:0003677">
    <property type="term" value="F:DNA binding"/>
    <property type="evidence" value="ECO:0007669"/>
    <property type="project" value="InterPro"/>
</dbReference>